<dbReference type="SUPFAM" id="SSF161111">
    <property type="entry name" value="Cation efflux protein transmembrane domain-like"/>
    <property type="match status" value="1"/>
</dbReference>
<evidence type="ECO:0000256" key="1">
    <source>
        <dbReference type="ARBA" id="ARBA00004141"/>
    </source>
</evidence>
<dbReference type="InterPro" id="IPR027469">
    <property type="entry name" value="Cation_efflux_TMD_sf"/>
</dbReference>
<feature type="transmembrane region" description="Helical" evidence="8">
    <location>
        <begin position="187"/>
        <end position="205"/>
    </location>
</feature>
<dbReference type="RefSeq" id="WP_166284918.1">
    <property type="nucleotide sequence ID" value="NZ_JAANNP010000184.1"/>
</dbReference>
<evidence type="ECO:0000313" key="12">
    <source>
        <dbReference type="Proteomes" id="UP000800981"/>
    </source>
</evidence>
<evidence type="ECO:0000256" key="6">
    <source>
        <dbReference type="ARBA" id="ARBA00023065"/>
    </source>
</evidence>
<dbReference type="InterPro" id="IPR036837">
    <property type="entry name" value="Cation_efflux_CTD_sf"/>
</dbReference>
<keyword evidence="3" id="KW-0813">Transport</keyword>
<dbReference type="InterPro" id="IPR027470">
    <property type="entry name" value="Cation_efflux_CTD"/>
</dbReference>
<dbReference type="Proteomes" id="UP000800981">
    <property type="component" value="Unassembled WGS sequence"/>
</dbReference>
<comment type="subcellular location">
    <subcellularLocation>
        <location evidence="1">Membrane</location>
        <topology evidence="1">Multi-pass membrane protein</topology>
    </subcellularLocation>
</comment>
<dbReference type="InterPro" id="IPR058533">
    <property type="entry name" value="Cation_efflux_TM"/>
</dbReference>
<keyword evidence="7 8" id="KW-0472">Membrane</keyword>
<accession>A0ABX0H407</accession>
<dbReference type="PANTHER" id="PTHR11562">
    <property type="entry name" value="CATION EFFLUX PROTEIN/ ZINC TRANSPORTER"/>
    <property type="match status" value="1"/>
</dbReference>
<name>A0ABX0H407_9ACTN</name>
<comment type="similarity">
    <text evidence="2">Belongs to the cation diffusion facilitator (CDF) transporter (TC 2.A.4) family. SLC30A subfamily.</text>
</comment>
<dbReference type="PANTHER" id="PTHR11562:SF17">
    <property type="entry name" value="RE54080P-RELATED"/>
    <property type="match status" value="1"/>
</dbReference>
<dbReference type="Gene3D" id="1.20.1510.10">
    <property type="entry name" value="Cation efflux protein transmembrane domain"/>
    <property type="match status" value="1"/>
</dbReference>
<evidence type="ECO:0000259" key="10">
    <source>
        <dbReference type="Pfam" id="PF16916"/>
    </source>
</evidence>
<gene>
    <name evidence="11" type="ORF">G9H71_22120</name>
</gene>
<dbReference type="Pfam" id="PF16916">
    <property type="entry name" value="ZT_dimer"/>
    <property type="match status" value="1"/>
</dbReference>
<dbReference type="EMBL" id="JAANNP010000184">
    <property type="protein sequence ID" value="NHC16487.1"/>
    <property type="molecule type" value="Genomic_DNA"/>
</dbReference>
<evidence type="ECO:0000259" key="9">
    <source>
        <dbReference type="Pfam" id="PF01545"/>
    </source>
</evidence>
<evidence type="ECO:0000313" key="11">
    <source>
        <dbReference type="EMBL" id="NHC16487.1"/>
    </source>
</evidence>
<feature type="transmembrane region" description="Helical" evidence="8">
    <location>
        <begin position="156"/>
        <end position="181"/>
    </location>
</feature>
<dbReference type="SUPFAM" id="SSF160240">
    <property type="entry name" value="Cation efflux protein cytoplasmic domain-like"/>
    <property type="match status" value="1"/>
</dbReference>
<organism evidence="11 12">
    <name type="scientific">Motilibacter deserti</name>
    <dbReference type="NCBI Taxonomy" id="2714956"/>
    <lineage>
        <taxon>Bacteria</taxon>
        <taxon>Bacillati</taxon>
        <taxon>Actinomycetota</taxon>
        <taxon>Actinomycetes</taxon>
        <taxon>Motilibacterales</taxon>
        <taxon>Motilibacteraceae</taxon>
        <taxon>Motilibacter</taxon>
    </lineage>
</organism>
<evidence type="ECO:0000256" key="8">
    <source>
        <dbReference type="SAM" id="Phobius"/>
    </source>
</evidence>
<feature type="transmembrane region" description="Helical" evidence="8">
    <location>
        <begin position="120"/>
        <end position="144"/>
    </location>
</feature>
<feature type="transmembrane region" description="Helical" evidence="8">
    <location>
        <begin position="89"/>
        <end position="108"/>
    </location>
</feature>
<evidence type="ECO:0000256" key="4">
    <source>
        <dbReference type="ARBA" id="ARBA00022692"/>
    </source>
</evidence>
<evidence type="ECO:0000256" key="7">
    <source>
        <dbReference type="ARBA" id="ARBA00023136"/>
    </source>
</evidence>
<feature type="domain" description="Cation efflux protein transmembrane" evidence="9">
    <location>
        <begin position="22"/>
        <end position="213"/>
    </location>
</feature>
<keyword evidence="6" id="KW-0406">Ion transport</keyword>
<feature type="domain" description="Cation efflux protein cytoplasmic" evidence="10">
    <location>
        <begin position="217"/>
        <end position="301"/>
    </location>
</feature>
<feature type="transmembrane region" description="Helical" evidence="8">
    <location>
        <begin position="22"/>
        <end position="47"/>
    </location>
</feature>
<comment type="caution">
    <text evidence="11">The sequence shown here is derived from an EMBL/GenBank/DDBJ whole genome shotgun (WGS) entry which is preliminary data.</text>
</comment>
<protein>
    <submittedName>
        <fullName evidence="11">Cation transporter</fullName>
    </submittedName>
</protein>
<dbReference type="NCBIfam" id="TIGR01297">
    <property type="entry name" value="CDF"/>
    <property type="match status" value="1"/>
</dbReference>
<feature type="transmembrane region" description="Helical" evidence="8">
    <location>
        <begin position="59"/>
        <end position="77"/>
    </location>
</feature>
<evidence type="ECO:0000256" key="2">
    <source>
        <dbReference type="ARBA" id="ARBA00008873"/>
    </source>
</evidence>
<keyword evidence="12" id="KW-1185">Reference proteome</keyword>
<dbReference type="InterPro" id="IPR050681">
    <property type="entry name" value="CDF/SLC30A"/>
</dbReference>
<proteinExistence type="inferred from homology"/>
<keyword evidence="5 8" id="KW-1133">Transmembrane helix</keyword>
<dbReference type="Pfam" id="PF01545">
    <property type="entry name" value="Cation_efflux"/>
    <property type="match status" value="1"/>
</dbReference>
<dbReference type="InterPro" id="IPR002524">
    <property type="entry name" value="Cation_efflux"/>
</dbReference>
<evidence type="ECO:0000256" key="3">
    <source>
        <dbReference type="ARBA" id="ARBA00022448"/>
    </source>
</evidence>
<keyword evidence="4 8" id="KW-0812">Transmembrane</keyword>
<evidence type="ECO:0000256" key="5">
    <source>
        <dbReference type="ARBA" id="ARBA00022989"/>
    </source>
</evidence>
<sequence length="313" mass="32414">MGAGHGHSHGHGHGAGAHRSRLLVVLAITAAVVVVQILGGVLSGSLALLADAGHAFTDAAGLLIAVLAVTFAALPATSQRTFGYLRLEILAAVFNATLLAVVAVFVLIEAARRWSDPPEVAGGTMLAFALVGLVANAVGLLLLSRGAKESLNVRGAYLEVLGDLLGSAAVIVAAVVLLTTGYARADAIASAAVALMIVPRVWSLLREAIDVLLEATPRGVDVAHVRDHILATPGVLDVHDLHVWTITSGLPVMSAHIVVEPGRSTTDCADTPGCESSILDTLRDCLAEHFDVEHSTFQLEPAGHRAHEDAVHH</sequence>
<reference evidence="11 12" key="1">
    <citation type="submission" date="2020-03" db="EMBL/GenBank/DDBJ databases">
        <title>Two novel Motilibacter sp.</title>
        <authorList>
            <person name="Liu S."/>
        </authorList>
    </citation>
    <scope>NUCLEOTIDE SEQUENCE [LARGE SCALE GENOMIC DNA]</scope>
    <source>
        <strain evidence="11 12">E257</strain>
    </source>
</reference>